<sequence>MRRLHSVRNERCGLENEETRSLCGRKYKRIWLVCACVFVTVLLIHGINMSSRKSRLQVPKHILVSALRLC</sequence>
<dbReference type="AlphaFoldDB" id="A0A068X325"/>
<protein>
    <submittedName>
        <fullName evidence="4">Heparan-sulfate 6-O-sulfotransferase</fullName>
    </submittedName>
</protein>
<proteinExistence type="predicted"/>
<evidence type="ECO:0000313" key="4">
    <source>
        <dbReference type="WBParaSite" id="EgrG_000769200"/>
    </source>
</evidence>
<organism evidence="2">
    <name type="scientific">Echinococcus granulosus</name>
    <name type="common">Hydatid tapeworm</name>
    <dbReference type="NCBI Taxonomy" id="6210"/>
    <lineage>
        <taxon>Eukaryota</taxon>
        <taxon>Metazoa</taxon>
        <taxon>Spiralia</taxon>
        <taxon>Lophotrochozoa</taxon>
        <taxon>Platyhelminthes</taxon>
        <taxon>Cestoda</taxon>
        <taxon>Eucestoda</taxon>
        <taxon>Cyclophyllidea</taxon>
        <taxon>Taeniidae</taxon>
        <taxon>Echinococcus</taxon>
        <taxon>Echinococcus granulosus group</taxon>
    </lineage>
</organism>
<feature type="transmembrane region" description="Helical" evidence="1">
    <location>
        <begin position="30"/>
        <end position="47"/>
    </location>
</feature>
<name>A0A068X325_ECHGR</name>
<evidence type="ECO:0000313" key="3">
    <source>
        <dbReference type="Proteomes" id="UP000492820"/>
    </source>
</evidence>
<dbReference type="WBParaSite" id="EgrG_000769200">
    <property type="protein sequence ID" value="EgrG_000769200"/>
    <property type="gene ID" value="EgrG_000769200"/>
</dbReference>
<keyword evidence="1" id="KW-0472">Membrane</keyword>
<accession>A0A068X325</accession>
<evidence type="ECO:0000256" key="1">
    <source>
        <dbReference type="SAM" id="Phobius"/>
    </source>
</evidence>
<evidence type="ECO:0000313" key="2">
    <source>
        <dbReference type="EMBL" id="CDS25214.1"/>
    </source>
</evidence>
<gene>
    <name evidence="2" type="ORF">EgrG_000769200</name>
</gene>
<keyword evidence="1" id="KW-0812">Transmembrane</keyword>
<reference evidence="2" key="2">
    <citation type="submission" date="2014-06" db="EMBL/GenBank/DDBJ databases">
        <authorList>
            <person name="Aslett M."/>
        </authorList>
    </citation>
    <scope>NUCLEOTIDE SEQUENCE</scope>
</reference>
<dbReference type="EMBL" id="LK028865">
    <property type="protein sequence ID" value="CDS25214.1"/>
    <property type="molecule type" value="Genomic_DNA"/>
</dbReference>
<dbReference type="Proteomes" id="UP000492820">
    <property type="component" value="Unassembled WGS sequence"/>
</dbReference>
<reference evidence="4" key="3">
    <citation type="submission" date="2020-10" db="UniProtKB">
        <authorList>
            <consortium name="WormBaseParasite"/>
        </authorList>
    </citation>
    <scope>IDENTIFICATION</scope>
</reference>
<keyword evidence="1" id="KW-1133">Transmembrane helix</keyword>
<reference evidence="2 3" key="1">
    <citation type="journal article" date="2013" name="Nature">
        <title>The genomes of four tapeworm species reveal adaptations to parasitism.</title>
        <authorList>
            <person name="Tsai I.J."/>
            <person name="Zarowiecki M."/>
            <person name="Holroyd N."/>
            <person name="Garciarrubio A."/>
            <person name="Sanchez-Flores A."/>
            <person name="Brooks K.L."/>
            <person name="Tracey A."/>
            <person name="Bobes R.J."/>
            <person name="Fragoso G."/>
            <person name="Sciutto E."/>
            <person name="Aslett M."/>
            <person name="Beasley H."/>
            <person name="Bennett H.M."/>
            <person name="Cai J."/>
            <person name="Camicia F."/>
            <person name="Clark R."/>
            <person name="Cucher M."/>
            <person name="De Silva N."/>
            <person name="Day T.A."/>
            <person name="Deplazes P."/>
            <person name="Estrada K."/>
            <person name="Fernandez C."/>
            <person name="Holland P.W."/>
            <person name="Hou J."/>
            <person name="Hu S."/>
            <person name="Huckvale T."/>
            <person name="Hung S.S."/>
            <person name="Kamenetzky L."/>
            <person name="Keane J.A."/>
            <person name="Kiss F."/>
            <person name="Koziol U."/>
            <person name="Lambert O."/>
            <person name="Liu K."/>
            <person name="Luo X."/>
            <person name="Luo Y."/>
            <person name="Macchiaroli N."/>
            <person name="Nichol S."/>
            <person name="Paps J."/>
            <person name="Parkinson J."/>
            <person name="Pouchkina-Stantcheva N."/>
            <person name="Riddiford N."/>
            <person name="Rosenzvit M."/>
            <person name="Salinas G."/>
            <person name="Wasmuth J.D."/>
            <person name="Zamanian M."/>
            <person name="Zheng Y."/>
            <person name="Cai X."/>
            <person name="Soberon X."/>
            <person name="Olson P.D."/>
            <person name="Laclette J.P."/>
            <person name="Brehm K."/>
            <person name="Berriman M."/>
            <person name="Garciarrubio A."/>
            <person name="Bobes R.J."/>
            <person name="Fragoso G."/>
            <person name="Sanchez-Flores A."/>
            <person name="Estrada K."/>
            <person name="Cevallos M.A."/>
            <person name="Morett E."/>
            <person name="Gonzalez V."/>
            <person name="Portillo T."/>
            <person name="Ochoa-Leyva A."/>
            <person name="Jose M.V."/>
            <person name="Sciutto E."/>
            <person name="Landa A."/>
            <person name="Jimenez L."/>
            <person name="Valdes V."/>
            <person name="Carrero J.C."/>
            <person name="Larralde C."/>
            <person name="Morales-Montor J."/>
            <person name="Limon-Lason J."/>
            <person name="Soberon X."/>
            <person name="Laclette J.P."/>
        </authorList>
    </citation>
    <scope>NUCLEOTIDE SEQUENCE [LARGE SCALE GENOMIC DNA]</scope>
</reference>